<sequence>MVLHSANADCSDHAILSSELQHCETSSPEFKTCRLTTTAELTLTGLQHALPITRDLHMMRRSGFVNRNLIRHLCRHCPRQMQNYVVAHHLVKHRPLFHALNLLISKCPANWIGLGRFKPNMHILISCCENFPYLYKLPELPLWVRTMLEERSPRCKEAKCRRAVLDALIRRLTSLWTLPNIPNVPGDVASSR</sequence>
<proteinExistence type="predicted"/>
<evidence type="ECO:0000313" key="2">
    <source>
        <dbReference type="Proteomes" id="UP000827092"/>
    </source>
</evidence>
<name>A0AAV6U8S5_9ARAC</name>
<gene>
    <name evidence="1" type="ORF">JTE90_018203</name>
</gene>
<dbReference type="Proteomes" id="UP000827092">
    <property type="component" value="Unassembled WGS sequence"/>
</dbReference>
<comment type="caution">
    <text evidence="1">The sequence shown here is derived from an EMBL/GenBank/DDBJ whole genome shotgun (WGS) entry which is preliminary data.</text>
</comment>
<reference evidence="1 2" key="1">
    <citation type="journal article" date="2022" name="Nat. Ecol. Evol.">
        <title>A masculinizing supergene underlies an exaggerated male reproductive morph in a spider.</title>
        <authorList>
            <person name="Hendrickx F."/>
            <person name="De Corte Z."/>
            <person name="Sonet G."/>
            <person name="Van Belleghem S.M."/>
            <person name="Kostlbacher S."/>
            <person name="Vangestel C."/>
        </authorList>
    </citation>
    <scope>NUCLEOTIDE SEQUENCE [LARGE SCALE GENOMIC DNA]</scope>
    <source>
        <strain evidence="1">W744_W776</strain>
    </source>
</reference>
<keyword evidence="2" id="KW-1185">Reference proteome</keyword>
<protein>
    <submittedName>
        <fullName evidence="1">Uncharacterized protein</fullName>
    </submittedName>
</protein>
<evidence type="ECO:0000313" key="1">
    <source>
        <dbReference type="EMBL" id="KAG8180584.1"/>
    </source>
</evidence>
<organism evidence="1 2">
    <name type="scientific">Oedothorax gibbosus</name>
    <dbReference type="NCBI Taxonomy" id="931172"/>
    <lineage>
        <taxon>Eukaryota</taxon>
        <taxon>Metazoa</taxon>
        <taxon>Ecdysozoa</taxon>
        <taxon>Arthropoda</taxon>
        <taxon>Chelicerata</taxon>
        <taxon>Arachnida</taxon>
        <taxon>Araneae</taxon>
        <taxon>Araneomorphae</taxon>
        <taxon>Entelegynae</taxon>
        <taxon>Araneoidea</taxon>
        <taxon>Linyphiidae</taxon>
        <taxon>Erigoninae</taxon>
        <taxon>Oedothorax</taxon>
    </lineage>
</organism>
<accession>A0AAV6U8S5</accession>
<dbReference type="EMBL" id="JAFNEN010000559">
    <property type="protein sequence ID" value="KAG8180584.1"/>
    <property type="molecule type" value="Genomic_DNA"/>
</dbReference>
<dbReference type="AlphaFoldDB" id="A0AAV6U8S5"/>